<dbReference type="InterPro" id="IPR007676">
    <property type="entry name" value="Ribophorin_I"/>
</dbReference>
<dbReference type="GO" id="GO:0016740">
    <property type="term" value="F:transferase activity"/>
    <property type="evidence" value="ECO:0007669"/>
    <property type="project" value="UniProtKB-KW"/>
</dbReference>
<evidence type="ECO:0000256" key="4">
    <source>
        <dbReference type="ARBA" id="ARBA00008905"/>
    </source>
</evidence>
<dbReference type="PANTHER" id="PTHR21049:SF0">
    <property type="entry name" value="DOLICHYL-DIPHOSPHOOLIGOSACCHARIDE--PROTEIN GLYCOSYLTRANSFERASE SUBUNIT 1"/>
    <property type="match status" value="1"/>
</dbReference>
<evidence type="ECO:0000256" key="2">
    <source>
        <dbReference type="ARBA" id="ARBA00004115"/>
    </source>
</evidence>
<accession>A0A369JN22</accession>
<organism evidence="11 12">
    <name type="scientific">Hypsizygus marmoreus</name>
    <name type="common">White beech mushroom</name>
    <name type="synonym">Agaricus marmoreus</name>
    <dbReference type="NCBI Taxonomy" id="39966"/>
    <lineage>
        <taxon>Eukaryota</taxon>
        <taxon>Fungi</taxon>
        <taxon>Dikarya</taxon>
        <taxon>Basidiomycota</taxon>
        <taxon>Agaricomycotina</taxon>
        <taxon>Agaricomycetes</taxon>
        <taxon>Agaricomycetidae</taxon>
        <taxon>Agaricales</taxon>
        <taxon>Tricholomatineae</taxon>
        <taxon>Lyophyllaceae</taxon>
        <taxon>Hypsizygus</taxon>
    </lineage>
</organism>
<gene>
    <name evidence="11" type="primary">RPN1</name>
    <name evidence="11" type="ORF">Hypma_010205</name>
</gene>
<keyword evidence="5 10" id="KW-0812">Transmembrane</keyword>
<comment type="subunit">
    <text evidence="10">Component of the oligosaccharyltransferase (OST) complex.</text>
</comment>
<evidence type="ECO:0000313" key="11">
    <source>
        <dbReference type="EMBL" id="RDB22610.1"/>
    </source>
</evidence>
<protein>
    <recommendedName>
        <fullName evidence="10">Dolichyl-diphosphooligosaccharide--protein glycosyltransferase subunit 1</fullName>
    </recommendedName>
</protein>
<evidence type="ECO:0000256" key="8">
    <source>
        <dbReference type="ARBA" id="ARBA00022989"/>
    </source>
</evidence>
<dbReference type="InParanoid" id="A0A369JN22"/>
<feature type="signal peptide" evidence="10">
    <location>
        <begin position="1"/>
        <end position="21"/>
    </location>
</feature>
<evidence type="ECO:0000256" key="10">
    <source>
        <dbReference type="RuleBase" id="RU361143"/>
    </source>
</evidence>
<dbReference type="FunCoup" id="A0A369JN22">
    <property type="interactions" value="630"/>
</dbReference>
<keyword evidence="6 10" id="KW-0732">Signal</keyword>
<proteinExistence type="inferred from homology"/>
<dbReference type="EMBL" id="LUEZ02000049">
    <property type="protein sequence ID" value="RDB22610.1"/>
    <property type="molecule type" value="Genomic_DNA"/>
</dbReference>
<comment type="caution">
    <text evidence="11">The sequence shown here is derived from an EMBL/GenBank/DDBJ whole genome shotgun (WGS) entry which is preliminary data.</text>
</comment>
<dbReference type="UniPathway" id="UPA00378"/>
<dbReference type="Proteomes" id="UP000076154">
    <property type="component" value="Unassembled WGS sequence"/>
</dbReference>
<evidence type="ECO:0000256" key="5">
    <source>
        <dbReference type="ARBA" id="ARBA00022692"/>
    </source>
</evidence>
<comment type="pathway">
    <text evidence="3 10">Protein modification; protein glycosylation.</text>
</comment>
<comment type="subcellular location">
    <subcellularLocation>
        <location evidence="2 10">Endoplasmic reticulum membrane</location>
        <topology evidence="2 10">Single-pass type I membrane protein</topology>
    </subcellularLocation>
</comment>
<evidence type="ECO:0000256" key="1">
    <source>
        <dbReference type="ARBA" id="ARBA00002791"/>
    </source>
</evidence>
<name>A0A369JN22_HYPMA</name>
<keyword evidence="12" id="KW-1185">Reference proteome</keyword>
<evidence type="ECO:0000256" key="7">
    <source>
        <dbReference type="ARBA" id="ARBA00022824"/>
    </source>
</evidence>
<dbReference type="GO" id="GO:0008250">
    <property type="term" value="C:oligosaccharyltransferase complex"/>
    <property type="evidence" value="ECO:0007669"/>
    <property type="project" value="UniProtKB-UniRule"/>
</dbReference>
<evidence type="ECO:0000256" key="6">
    <source>
        <dbReference type="ARBA" id="ARBA00022729"/>
    </source>
</evidence>
<evidence type="ECO:0000256" key="3">
    <source>
        <dbReference type="ARBA" id="ARBA00004922"/>
    </source>
</evidence>
<keyword evidence="8 10" id="KW-1133">Transmembrane helix</keyword>
<sequence length="489" mass="54438">MPIRWHALPLLFLSAIAPSLANPQSFENTAIVRTVELGGAIVHVTTTYAVKATQPGSKVYTIALGLEEKQKTSWYEVKVKGQQVVLPVSEQILDADRNYHLMDVTLPKALGVNATLNLVLETIQTHATTPWPKQASQKEDQALKYQTDLFVLSPYRTSVQRTKLKSLTPRIISFTTPENVQDFTLDIPATKSGATVTYGPYNNIPPSANEKFISKHQQPITVHYHHEQPVLEVLKLTRAAEISHWGANLNIQDNIVLHNAGPTLKGHFSRLEHQSQSYFKRAAPHALAALTLHLPAGIRNTYYYDLIGNVSTSRLRVAPSVAKTSRANRYSILELRPRYPMMGGWNYSFTLGWDAPLEDSASWDKSTGKYIVEVPIMTPIPGAVVDTAEVKVILPEGATDVEFVPPFPAVANWISTHTTYLDSVGRPELTFQYKDLTVFHAQNIFISYRVPLAAHLTKPFVVAAAFFSLFALAIVGRRINLTINKEKVL</sequence>
<keyword evidence="9 10" id="KW-0472">Membrane</keyword>
<reference evidence="11" key="1">
    <citation type="submission" date="2018-04" db="EMBL/GenBank/DDBJ databases">
        <title>Whole genome sequencing of Hypsizygus marmoreus.</title>
        <authorList>
            <person name="Choi I.-G."/>
            <person name="Min B."/>
            <person name="Kim J.-G."/>
            <person name="Kim S."/>
            <person name="Oh Y.-L."/>
            <person name="Kong W.-S."/>
            <person name="Park H."/>
            <person name="Jeong J."/>
            <person name="Song E.-S."/>
        </authorList>
    </citation>
    <scope>NUCLEOTIDE SEQUENCE [LARGE SCALE GENOMIC DNA]</scope>
    <source>
        <strain evidence="11">51987-8</strain>
    </source>
</reference>
<evidence type="ECO:0000256" key="9">
    <source>
        <dbReference type="ARBA" id="ARBA00023136"/>
    </source>
</evidence>
<feature type="transmembrane region" description="Helical" evidence="10">
    <location>
        <begin position="456"/>
        <end position="475"/>
    </location>
</feature>
<evidence type="ECO:0000313" key="12">
    <source>
        <dbReference type="Proteomes" id="UP000076154"/>
    </source>
</evidence>
<keyword evidence="7 10" id="KW-0256">Endoplasmic reticulum</keyword>
<comment type="function">
    <text evidence="1 10">Subunit of the oligosaccharyl transferase (OST) complex that catalyzes the initial transfer of a defined glycan (Glc(3)Man(9)GlcNAc(2) in eukaryotes) from the lipid carrier dolichol-pyrophosphate to an asparagine residue within an Asn-X-Ser/Thr consensus motif in nascent polypeptide chains, the first step in protein N-glycosylation. N-glycosylation occurs cotranslationally and the complex associates with the Sec61 complex at the channel-forming translocon complex that mediates protein translocation across the endoplasmic reticulum (ER). All subunits are required for a maximal enzyme activity.</text>
</comment>
<dbReference type="GO" id="GO:0018279">
    <property type="term" value="P:protein N-linked glycosylation via asparagine"/>
    <property type="evidence" value="ECO:0007669"/>
    <property type="project" value="TreeGrafter"/>
</dbReference>
<dbReference type="PANTHER" id="PTHR21049">
    <property type="entry name" value="RIBOPHORIN I"/>
    <property type="match status" value="1"/>
</dbReference>
<dbReference type="Pfam" id="PF04597">
    <property type="entry name" value="Ribophorin_I"/>
    <property type="match status" value="1"/>
</dbReference>
<dbReference type="AlphaFoldDB" id="A0A369JN22"/>
<dbReference type="STRING" id="39966.A0A369JN22"/>
<dbReference type="OrthoDB" id="310030at2759"/>
<feature type="chain" id="PRO_5016486772" description="Dolichyl-diphosphooligosaccharide--protein glycosyltransferase subunit 1" evidence="10">
    <location>
        <begin position="22"/>
        <end position="489"/>
    </location>
</feature>
<comment type="similarity">
    <text evidence="4 10">Belongs to the OST1 family.</text>
</comment>